<dbReference type="EMBL" id="WNTK01001084">
    <property type="protein sequence ID" value="KAG9468006.1"/>
    <property type="molecule type" value="Genomic_DNA"/>
</dbReference>
<feature type="compositionally biased region" description="Basic and acidic residues" evidence="6">
    <location>
        <begin position="15"/>
        <end position="33"/>
    </location>
</feature>
<comment type="subcellular location">
    <subcellularLocation>
        <location evidence="1">Membrane</location>
        <topology evidence="1">Multi-pass membrane protein</topology>
    </subcellularLocation>
</comment>
<dbReference type="Proteomes" id="UP000770717">
    <property type="component" value="Unassembled WGS sequence"/>
</dbReference>
<dbReference type="PANTHER" id="PTHR43220:SF18">
    <property type="entry name" value="TRANSMEMBRANE PROTEIN 41B"/>
    <property type="match status" value="1"/>
</dbReference>
<evidence type="ECO:0000256" key="7">
    <source>
        <dbReference type="SAM" id="Phobius"/>
    </source>
</evidence>
<proteinExistence type="inferred from homology"/>
<comment type="caution">
    <text evidence="8">The sequence shown here is derived from an EMBL/GenBank/DDBJ whole genome shotgun (WGS) entry which is preliminary data.</text>
</comment>
<keyword evidence="3 7" id="KW-1133">Transmembrane helix</keyword>
<keyword evidence="9" id="KW-1185">Reference proteome</keyword>
<evidence type="ECO:0000256" key="5">
    <source>
        <dbReference type="ARBA" id="ARBA00025797"/>
    </source>
</evidence>
<dbReference type="AlphaFoldDB" id="A0A8J6JQQ7"/>
<feature type="region of interest" description="Disordered" evidence="6">
    <location>
        <begin position="1"/>
        <end position="33"/>
    </location>
</feature>
<feature type="compositionally biased region" description="Low complexity" evidence="6">
    <location>
        <begin position="1"/>
        <end position="14"/>
    </location>
</feature>
<feature type="transmembrane region" description="Helical" evidence="7">
    <location>
        <begin position="41"/>
        <end position="61"/>
    </location>
</feature>
<evidence type="ECO:0000256" key="6">
    <source>
        <dbReference type="SAM" id="MobiDB-lite"/>
    </source>
</evidence>
<evidence type="ECO:0000313" key="8">
    <source>
        <dbReference type="EMBL" id="KAG9468006.1"/>
    </source>
</evidence>
<dbReference type="InterPro" id="IPR045014">
    <property type="entry name" value="TM41A/B"/>
</dbReference>
<evidence type="ECO:0000256" key="1">
    <source>
        <dbReference type="ARBA" id="ARBA00004141"/>
    </source>
</evidence>
<dbReference type="OrthoDB" id="3364966at2759"/>
<dbReference type="PANTHER" id="PTHR43220">
    <property type="match status" value="1"/>
</dbReference>
<dbReference type="GO" id="GO:0005789">
    <property type="term" value="C:endoplasmic reticulum membrane"/>
    <property type="evidence" value="ECO:0007669"/>
    <property type="project" value="TreeGrafter"/>
</dbReference>
<dbReference type="GO" id="GO:0000045">
    <property type="term" value="P:autophagosome assembly"/>
    <property type="evidence" value="ECO:0007669"/>
    <property type="project" value="TreeGrafter"/>
</dbReference>
<accession>A0A8J6JQQ7</accession>
<evidence type="ECO:0000256" key="3">
    <source>
        <dbReference type="ARBA" id="ARBA00022989"/>
    </source>
</evidence>
<sequence>MARPRTAGAATTAEHTADSRREEEAKLIEGKARSEGGSARVSLLILVAIFLSAASIMFLVYKNFPQLSEEEREKIRIPRDMEDAKALGEVLSKYKDTFYVEVLLAYFTTYI</sequence>
<reference evidence="8" key="1">
    <citation type="thesis" date="2020" institute="ProQuest LLC" country="789 East Eisenhower Parkway, Ann Arbor, MI, USA">
        <title>Comparative Genomics and Chromosome Evolution.</title>
        <authorList>
            <person name="Mudd A.B."/>
        </authorList>
    </citation>
    <scope>NUCLEOTIDE SEQUENCE</scope>
    <source>
        <strain evidence="8">HN-11 Male</strain>
        <tissue evidence="8">Kidney and liver</tissue>
    </source>
</reference>
<feature type="non-terminal residue" evidence="8">
    <location>
        <position position="1"/>
    </location>
</feature>
<evidence type="ECO:0000256" key="4">
    <source>
        <dbReference type="ARBA" id="ARBA00023136"/>
    </source>
</evidence>
<evidence type="ECO:0000313" key="9">
    <source>
        <dbReference type="Proteomes" id="UP000770717"/>
    </source>
</evidence>
<evidence type="ECO:0008006" key="10">
    <source>
        <dbReference type="Google" id="ProtNLM"/>
    </source>
</evidence>
<organism evidence="8 9">
    <name type="scientific">Eleutherodactylus coqui</name>
    <name type="common">Puerto Rican coqui</name>
    <dbReference type="NCBI Taxonomy" id="57060"/>
    <lineage>
        <taxon>Eukaryota</taxon>
        <taxon>Metazoa</taxon>
        <taxon>Chordata</taxon>
        <taxon>Craniata</taxon>
        <taxon>Vertebrata</taxon>
        <taxon>Euteleostomi</taxon>
        <taxon>Amphibia</taxon>
        <taxon>Batrachia</taxon>
        <taxon>Anura</taxon>
        <taxon>Neobatrachia</taxon>
        <taxon>Hyloidea</taxon>
        <taxon>Eleutherodactylidae</taxon>
        <taxon>Eleutherodactylinae</taxon>
        <taxon>Eleutherodactylus</taxon>
        <taxon>Eleutherodactylus</taxon>
    </lineage>
</organism>
<comment type="similarity">
    <text evidence="5">Belongs to the TMEM41 family.</text>
</comment>
<name>A0A8J6JQQ7_ELECQ</name>
<gene>
    <name evidence="8" type="ORF">GDO78_013889</name>
</gene>
<keyword evidence="4 7" id="KW-0472">Membrane</keyword>
<protein>
    <recommendedName>
        <fullName evidence="10">Transmembrane protein 41B</fullName>
    </recommendedName>
</protein>
<evidence type="ECO:0000256" key="2">
    <source>
        <dbReference type="ARBA" id="ARBA00022692"/>
    </source>
</evidence>
<keyword evidence="2 7" id="KW-0812">Transmembrane</keyword>